<dbReference type="PANTHER" id="PTHR36922:SF1">
    <property type="entry name" value="DUF1993 DOMAIN-CONTAINING PROTEIN"/>
    <property type="match status" value="1"/>
</dbReference>
<keyword evidence="2" id="KW-1185">Reference proteome</keyword>
<gene>
    <name evidence="1" type="ORF">OKW52_04835</name>
</gene>
<accession>A0ABT3GVN4</accession>
<dbReference type="Gene3D" id="1.20.120.450">
    <property type="entry name" value="dinb family like domain"/>
    <property type="match status" value="1"/>
</dbReference>
<dbReference type="EMBL" id="JAPDFL010000001">
    <property type="protein sequence ID" value="MCW1931604.1"/>
    <property type="molecule type" value="Genomic_DNA"/>
</dbReference>
<dbReference type="SUPFAM" id="SSF109854">
    <property type="entry name" value="DinB/YfiT-like putative metalloenzymes"/>
    <property type="match status" value="1"/>
</dbReference>
<dbReference type="InterPro" id="IPR018531">
    <property type="entry name" value="DUF1993"/>
</dbReference>
<dbReference type="InterPro" id="IPR034660">
    <property type="entry name" value="DinB/YfiT-like"/>
</dbReference>
<reference evidence="1 2" key="1">
    <citation type="submission" date="2022-10" db="EMBL/GenBank/DDBJ databases">
        <title>Pararhodobacter sp. nov., isolated from marine algae.</title>
        <authorList>
            <person name="Choi B.J."/>
            <person name="Kim J.M."/>
            <person name="Lee J.K."/>
            <person name="Choi D.G."/>
            <person name="Jeon C.O."/>
        </authorList>
    </citation>
    <scope>NUCLEOTIDE SEQUENCE [LARGE SCALE GENOMIC DNA]</scope>
    <source>
        <strain evidence="1 2">ZQ420</strain>
    </source>
</reference>
<name>A0ABT3GVN4_9RHOB</name>
<protein>
    <submittedName>
        <fullName evidence="1">DUF1993 domain-containing protein</fullName>
    </submittedName>
</protein>
<dbReference type="RefSeq" id="WP_264504706.1">
    <property type="nucleotide sequence ID" value="NZ_JAPDFL010000001.1"/>
</dbReference>
<dbReference type="Pfam" id="PF09351">
    <property type="entry name" value="DUF1993"/>
    <property type="match status" value="1"/>
</dbReference>
<dbReference type="PANTHER" id="PTHR36922">
    <property type="entry name" value="BLL2446 PROTEIN"/>
    <property type="match status" value="1"/>
</dbReference>
<comment type="caution">
    <text evidence="1">The sequence shown here is derived from an EMBL/GenBank/DDBJ whole genome shotgun (WGS) entry which is preliminary data.</text>
</comment>
<evidence type="ECO:0000313" key="1">
    <source>
        <dbReference type="EMBL" id="MCW1931604.1"/>
    </source>
</evidence>
<evidence type="ECO:0000313" key="2">
    <source>
        <dbReference type="Proteomes" id="UP001208938"/>
    </source>
</evidence>
<sequence>MQRRTIHVYAHYLRSFRRILTTAEDFCAQTGRAPEEIMNARLAPHMQPLCLHVQLASDFATDSLDELVGRPPRKLAHSETDFAGLGQRLDKACVYLTSFQPEEFDFVGNQRIAVTVPSGPMTVSGNSFMELFAKPQFFFHMTMAYAILRQIGVPLAETDFMQP</sequence>
<proteinExistence type="predicted"/>
<dbReference type="Proteomes" id="UP001208938">
    <property type="component" value="Unassembled WGS sequence"/>
</dbReference>
<organism evidence="1 2">
    <name type="scientific">Pararhodobacter zhoushanensis</name>
    <dbReference type="NCBI Taxonomy" id="2479545"/>
    <lineage>
        <taxon>Bacteria</taxon>
        <taxon>Pseudomonadati</taxon>
        <taxon>Pseudomonadota</taxon>
        <taxon>Alphaproteobacteria</taxon>
        <taxon>Rhodobacterales</taxon>
        <taxon>Paracoccaceae</taxon>
        <taxon>Pararhodobacter</taxon>
    </lineage>
</organism>